<dbReference type="Pfam" id="PF04238">
    <property type="entry name" value="DUF420"/>
    <property type="match status" value="1"/>
</dbReference>
<gene>
    <name evidence="2" type="ORF">PAT3040_06633</name>
</gene>
<name>A0A2R5EYJ4_9BACL</name>
<evidence type="ECO:0000313" key="3">
    <source>
        <dbReference type="Proteomes" id="UP000245202"/>
    </source>
</evidence>
<feature type="transmembrane region" description="Helical" evidence="1">
    <location>
        <begin position="12"/>
        <end position="32"/>
    </location>
</feature>
<dbReference type="PANTHER" id="PTHR37692">
    <property type="entry name" value="HYPOTHETICAL MEMBRANE SPANNING PROTEIN"/>
    <property type="match status" value="1"/>
</dbReference>
<reference evidence="2 3" key="1">
    <citation type="submission" date="2017-08" db="EMBL/GenBank/DDBJ databases">
        <title>Substantial Increase in Enzyme Production by Combined Drug-Resistance Mutations in Paenibacillus agaridevorans.</title>
        <authorList>
            <person name="Tanaka Y."/>
            <person name="Funane K."/>
            <person name="Hosaka T."/>
            <person name="Shiwa Y."/>
            <person name="Fujita N."/>
            <person name="Miyazaki T."/>
            <person name="Yoshikawa H."/>
            <person name="Murakami K."/>
            <person name="Kasahara K."/>
            <person name="Inaoka T."/>
            <person name="Hiraga Y."/>
            <person name="Ochi K."/>
        </authorList>
    </citation>
    <scope>NUCLEOTIDE SEQUENCE [LARGE SCALE GENOMIC DNA]</scope>
    <source>
        <strain evidence="2 3">T-3040</strain>
    </source>
</reference>
<evidence type="ECO:0000256" key="1">
    <source>
        <dbReference type="SAM" id="Phobius"/>
    </source>
</evidence>
<keyword evidence="1" id="KW-0472">Membrane</keyword>
<dbReference type="AlphaFoldDB" id="A0A2R5EYJ4"/>
<proteinExistence type="predicted"/>
<dbReference type="Proteomes" id="UP000245202">
    <property type="component" value="Unassembled WGS sequence"/>
</dbReference>
<sequence length="155" mass="17293">MTVDLNILMPTVSTFFIVLSATLVAFGWRLAVKRKLEQHQKMMVSAAIAAILFFIIYASRTFIIGSTPYNGPDGLKPFYLVFLLFHITLATVAAVFGITTIVLGYKKKFARHRKLGRFTSIIWFITAITGTAVYSILYVLYPAADAKPLFEAIFG</sequence>
<keyword evidence="1" id="KW-0812">Transmembrane</keyword>
<evidence type="ECO:0000313" key="2">
    <source>
        <dbReference type="EMBL" id="GBG11786.1"/>
    </source>
</evidence>
<keyword evidence="1" id="KW-1133">Transmembrane helix</keyword>
<dbReference type="EMBL" id="BDQX01000430">
    <property type="protein sequence ID" value="GBG11786.1"/>
    <property type="molecule type" value="Genomic_DNA"/>
</dbReference>
<keyword evidence="3" id="KW-1185">Reference proteome</keyword>
<protein>
    <submittedName>
        <fullName evidence="2">Membrane protein</fullName>
    </submittedName>
</protein>
<feature type="transmembrane region" description="Helical" evidence="1">
    <location>
        <begin position="115"/>
        <end position="141"/>
    </location>
</feature>
<accession>A0A2R5EYJ4</accession>
<comment type="caution">
    <text evidence="2">The sequence shown here is derived from an EMBL/GenBank/DDBJ whole genome shotgun (WGS) entry which is preliminary data.</text>
</comment>
<dbReference type="InterPro" id="IPR007352">
    <property type="entry name" value="DUF420"/>
</dbReference>
<dbReference type="PANTHER" id="PTHR37692:SF1">
    <property type="entry name" value="DUF420 DOMAIN-CONTAINING PROTEIN"/>
    <property type="match status" value="1"/>
</dbReference>
<organism evidence="2 3">
    <name type="scientific">Paenibacillus agaridevorans</name>
    <dbReference type="NCBI Taxonomy" id="171404"/>
    <lineage>
        <taxon>Bacteria</taxon>
        <taxon>Bacillati</taxon>
        <taxon>Bacillota</taxon>
        <taxon>Bacilli</taxon>
        <taxon>Bacillales</taxon>
        <taxon>Paenibacillaceae</taxon>
        <taxon>Paenibacillus</taxon>
    </lineage>
</organism>
<feature type="transmembrane region" description="Helical" evidence="1">
    <location>
        <begin position="78"/>
        <end position="103"/>
    </location>
</feature>
<feature type="transmembrane region" description="Helical" evidence="1">
    <location>
        <begin position="44"/>
        <end position="66"/>
    </location>
</feature>